<keyword evidence="10" id="KW-0479">Metal-binding</keyword>
<name>A0AAD9IGK3_PROWI</name>
<dbReference type="PROSITE" id="PS50082">
    <property type="entry name" value="WD_REPEATS_2"/>
    <property type="match status" value="2"/>
</dbReference>
<evidence type="ECO:0000256" key="4">
    <source>
        <dbReference type="ARBA" id="ARBA00022737"/>
    </source>
</evidence>
<evidence type="ECO:0000256" key="2">
    <source>
        <dbReference type="ARBA" id="ARBA00005434"/>
    </source>
</evidence>
<sequence length="529" mass="56890">MYVGAILVSRMWVCGQKGHCAGFIGAKYVDCPNKPCYLCGQSGHSTMTCPYRADPGHGCAPAGPSTSAAQELAGREAGEAAAEAAFEAPSRAWHVDAAALRLHDKRVTCLEFHPSNDALVLSGSKGGRIAVWDMDRVYERTVYRDINRWQTMGLKFLPGGDAVATCSQDGTVFDVETGVPRTLHKLNKDGWTDGCGVPWICFMALDVLADSSTIASGDSRGQVYLFDPRMAGPAATVQAHKKGSKVQSLSANPADPALLLSAGNDHAVRLLDLRSLSGGADEGVPGDHGSRAPSQPPAWELATLAHPKVPNSAYFSPLTGRKILTTGQDNRLRVWDYVLSPDQAPSREIVHSQNFNRYLSPFRAEWDPKDPTERAVVCGRYISEDFGGVALHPVDLLDAATGRLTAELVDPNVATISPVNKVHPRLDLVVSGSSRSLFVWRPDDDESAGAGLGALQGEDAREGLQRRVRDLRALEADDSGDDDDDVDAIKKRKKARAVPRPPRTAALDDEGADRKKAAAARKKRRGSDD</sequence>
<keyword evidence="9" id="KW-0539">Nucleus</keyword>
<keyword evidence="15" id="KW-1185">Reference proteome</keyword>
<dbReference type="GO" id="GO:0080008">
    <property type="term" value="C:Cul4-RING E3 ubiquitin ligase complex"/>
    <property type="evidence" value="ECO:0007669"/>
    <property type="project" value="InterPro"/>
</dbReference>
<dbReference type="SUPFAM" id="SSF50978">
    <property type="entry name" value="WD40 repeat-like"/>
    <property type="match status" value="1"/>
</dbReference>
<keyword evidence="8" id="KW-0234">DNA repair</keyword>
<feature type="compositionally biased region" description="Basic residues" evidence="12">
    <location>
        <begin position="517"/>
        <end position="529"/>
    </location>
</feature>
<feature type="repeat" description="WD" evidence="11">
    <location>
        <begin position="100"/>
        <end position="135"/>
    </location>
</feature>
<dbReference type="InterPro" id="IPR033312">
    <property type="entry name" value="DDB2"/>
</dbReference>
<dbReference type="PROSITE" id="PS50158">
    <property type="entry name" value="ZF_CCHC"/>
    <property type="match status" value="1"/>
</dbReference>
<dbReference type="SMART" id="SM00320">
    <property type="entry name" value="WD40"/>
    <property type="match status" value="6"/>
</dbReference>
<dbReference type="InterPro" id="IPR001680">
    <property type="entry name" value="WD40_rpt"/>
</dbReference>
<gene>
    <name evidence="14" type="ORF">QBZ16_005051</name>
</gene>
<keyword evidence="7" id="KW-0238">DNA-binding</keyword>
<evidence type="ECO:0000256" key="8">
    <source>
        <dbReference type="ARBA" id="ARBA00023204"/>
    </source>
</evidence>
<dbReference type="Pfam" id="PF00400">
    <property type="entry name" value="WD40"/>
    <property type="match status" value="1"/>
</dbReference>
<evidence type="ECO:0000256" key="11">
    <source>
        <dbReference type="PROSITE-ProRule" id="PRU00221"/>
    </source>
</evidence>
<keyword evidence="3 11" id="KW-0853">WD repeat</keyword>
<dbReference type="GO" id="GO:0003684">
    <property type="term" value="F:damaged DNA binding"/>
    <property type="evidence" value="ECO:0007669"/>
    <property type="project" value="InterPro"/>
</dbReference>
<feature type="compositionally biased region" description="Acidic residues" evidence="12">
    <location>
        <begin position="476"/>
        <end position="486"/>
    </location>
</feature>
<evidence type="ECO:0000313" key="14">
    <source>
        <dbReference type="EMBL" id="KAK2076825.1"/>
    </source>
</evidence>
<dbReference type="GO" id="GO:0005634">
    <property type="term" value="C:nucleus"/>
    <property type="evidence" value="ECO:0007669"/>
    <property type="project" value="UniProtKB-SubCell"/>
</dbReference>
<feature type="domain" description="CCHC-type" evidence="13">
    <location>
        <begin position="36"/>
        <end position="50"/>
    </location>
</feature>
<keyword evidence="6" id="KW-0833">Ubl conjugation pathway</keyword>
<evidence type="ECO:0000256" key="5">
    <source>
        <dbReference type="ARBA" id="ARBA00022763"/>
    </source>
</evidence>
<evidence type="ECO:0000256" key="12">
    <source>
        <dbReference type="SAM" id="MobiDB-lite"/>
    </source>
</evidence>
<dbReference type="Proteomes" id="UP001255856">
    <property type="component" value="Unassembled WGS sequence"/>
</dbReference>
<dbReference type="AlphaFoldDB" id="A0AAD9IGK3"/>
<dbReference type="GO" id="GO:0009411">
    <property type="term" value="P:response to UV"/>
    <property type="evidence" value="ECO:0007669"/>
    <property type="project" value="TreeGrafter"/>
</dbReference>
<evidence type="ECO:0000256" key="9">
    <source>
        <dbReference type="ARBA" id="ARBA00023242"/>
    </source>
</evidence>
<reference evidence="14" key="1">
    <citation type="submission" date="2021-01" db="EMBL/GenBank/DDBJ databases">
        <authorList>
            <person name="Eckstrom K.M.E."/>
        </authorList>
    </citation>
    <scope>NUCLEOTIDE SEQUENCE</scope>
    <source>
        <strain evidence="14">UVCC 0001</strain>
    </source>
</reference>
<dbReference type="GO" id="GO:0006281">
    <property type="term" value="P:DNA repair"/>
    <property type="evidence" value="ECO:0007669"/>
    <property type="project" value="UniProtKB-KW"/>
</dbReference>
<dbReference type="InterPro" id="IPR036322">
    <property type="entry name" value="WD40_repeat_dom_sf"/>
</dbReference>
<evidence type="ECO:0000259" key="13">
    <source>
        <dbReference type="PROSITE" id="PS50158"/>
    </source>
</evidence>
<feature type="region of interest" description="Disordered" evidence="12">
    <location>
        <begin position="472"/>
        <end position="529"/>
    </location>
</feature>
<organism evidence="14 15">
    <name type="scientific">Prototheca wickerhamii</name>
    <dbReference type="NCBI Taxonomy" id="3111"/>
    <lineage>
        <taxon>Eukaryota</taxon>
        <taxon>Viridiplantae</taxon>
        <taxon>Chlorophyta</taxon>
        <taxon>core chlorophytes</taxon>
        <taxon>Trebouxiophyceae</taxon>
        <taxon>Chlorellales</taxon>
        <taxon>Chlorellaceae</taxon>
        <taxon>Prototheca</taxon>
    </lineage>
</organism>
<dbReference type="Gene3D" id="4.10.60.10">
    <property type="entry name" value="Zinc finger, CCHC-type"/>
    <property type="match status" value="1"/>
</dbReference>
<keyword evidence="10" id="KW-0862">Zinc</keyword>
<evidence type="ECO:0000256" key="6">
    <source>
        <dbReference type="ARBA" id="ARBA00022786"/>
    </source>
</evidence>
<dbReference type="PROSITE" id="PS50294">
    <property type="entry name" value="WD_REPEATS_REGION"/>
    <property type="match status" value="1"/>
</dbReference>
<comment type="caution">
    <text evidence="14">The sequence shown here is derived from an EMBL/GenBank/DDBJ whole genome shotgun (WGS) entry which is preliminary data.</text>
</comment>
<keyword evidence="10" id="KW-0863">Zinc-finger</keyword>
<evidence type="ECO:0000256" key="7">
    <source>
        <dbReference type="ARBA" id="ARBA00023125"/>
    </source>
</evidence>
<keyword evidence="4" id="KW-0677">Repeat</keyword>
<dbReference type="InterPro" id="IPR015943">
    <property type="entry name" value="WD40/YVTN_repeat-like_dom_sf"/>
</dbReference>
<dbReference type="PANTHER" id="PTHR15169:SF0">
    <property type="entry name" value="DNA DAMAGE-BINDING PROTEIN 2"/>
    <property type="match status" value="1"/>
</dbReference>
<protein>
    <recommendedName>
        <fullName evidence="13">CCHC-type domain-containing protein</fullName>
    </recommendedName>
</protein>
<evidence type="ECO:0000256" key="3">
    <source>
        <dbReference type="ARBA" id="ARBA00022574"/>
    </source>
</evidence>
<dbReference type="InterPro" id="IPR001878">
    <property type="entry name" value="Znf_CCHC"/>
</dbReference>
<dbReference type="PANTHER" id="PTHR15169">
    <property type="entry name" value="DAMAGE-SPECIFIC DNA BINDING PROTEIN 2"/>
    <property type="match status" value="1"/>
</dbReference>
<evidence type="ECO:0000313" key="15">
    <source>
        <dbReference type="Proteomes" id="UP001255856"/>
    </source>
</evidence>
<comment type="similarity">
    <text evidence="2">Belongs to the WD repeat DDB2/WDR76 family.</text>
</comment>
<comment type="subcellular location">
    <subcellularLocation>
        <location evidence="1">Nucleus</location>
    </subcellularLocation>
</comment>
<accession>A0AAD9IGK3</accession>
<evidence type="ECO:0000256" key="1">
    <source>
        <dbReference type="ARBA" id="ARBA00004123"/>
    </source>
</evidence>
<dbReference type="EMBL" id="JASFZW010000008">
    <property type="protein sequence ID" value="KAK2076825.1"/>
    <property type="molecule type" value="Genomic_DNA"/>
</dbReference>
<proteinExistence type="inferred from homology"/>
<dbReference type="Gene3D" id="2.130.10.10">
    <property type="entry name" value="YVTN repeat-like/Quinoprotein amine dehydrogenase"/>
    <property type="match status" value="1"/>
</dbReference>
<evidence type="ECO:0000256" key="10">
    <source>
        <dbReference type="PROSITE-ProRule" id="PRU00047"/>
    </source>
</evidence>
<keyword evidence="5" id="KW-0227">DNA damage</keyword>
<feature type="repeat" description="WD" evidence="11">
    <location>
        <begin position="303"/>
        <end position="336"/>
    </location>
</feature>
<dbReference type="GO" id="GO:0008270">
    <property type="term" value="F:zinc ion binding"/>
    <property type="evidence" value="ECO:0007669"/>
    <property type="project" value="UniProtKB-KW"/>
</dbReference>